<dbReference type="EMBL" id="CACRXK020000773">
    <property type="protein sequence ID" value="CAB3984697.1"/>
    <property type="molecule type" value="Genomic_DNA"/>
</dbReference>
<evidence type="ECO:0000256" key="5">
    <source>
        <dbReference type="ARBA" id="ARBA00023136"/>
    </source>
</evidence>
<dbReference type="Proteomes" id="UP001152795">
    <property type="component" value="Unassembled WGS sequence"/>
</dbReference>
<dbReference type="CDD" id="cd00637">
    <property type="entry name" value="7tm_classA_rhodopsin-like"/>
    <property type="match status" value="1"/>
</dbReference>
<keyword evidence="9" id="KW-1185">Reference proteome</keyword>
<evidence type="ECO:0000313" key="9">
    <source>
        <dbReference type="Proteomes" id="UP001152795"/>
    </source>
</evidence>
<comment type="subcellular location">
    <subcellularLocation>
        <location evidence="1">Membrane</location>
        <topology evidence="1">Multi-pass membrane protein</topology>
    </subcellularLocation>
</comment>
<evidence type="ECO:0000256" key="6">
    <source>
        <dbReference type="ARBA" id="ARBA00023170"/>
    </source>
</evidence>
<dbReference type="Gene3D" id="1.20.1070.10">
    <property type="entry name" value="Rhodopsin 7-helix transmembrane proteins"/>
    <property type="match status" value="1"/>
</dbReference>
<comment type="caution">
    <text evidence="8">The sequence shown here is derived from an EMBL/GenBank/DDBJ whole genome shotgun (WGS) entry which is preliminary data.</text>
</comment>
<dbReference type="InterPro" id="IPR017452">
    <property type="entry name" value="GPCR_Rhodpsn_7TM"/>
</dbReference>
<reference evidence="8" key="1">
    <citation type="submission" date="2020-04" db="EMBL/GenBank/DDBJ databases">
        <authorList>
            <person name="Alioto T."/>
            <person name="Alioto T."/>
            <person name="Gomez Garrido J."/>
        </authorList>
    </citation>
    <scope>NUCLEOTIDE SEQUENCE</scope>
    <source>
        <strain evidence="8">A484AB</strain>
    </source>
</reference>
<dbReference type="SUPFAM" id="SSF81321">
    <property type="entry name" value="Family A G protein-coupled receptor-like"/>
    <property type="match status" value="1"/>
</dbReference>
<proteinExistence type="predicted"/>
<dbReference type="PRINTS" id="PR00237">
    <property type="entry name" value="GPCRRHODOPSN"/>
</dbReference>
<dbReference type="PANTHER" id="PTHR24238">
    <property type="entry name" value="G-PROTEIN COUPLED RECEPTOR"/>
    <property type="match status" value="1"/>
</dbReference>
<keyword evidence="3" id="KW-1133">Transmembrane helix</keyword>
<keyword evidence="2" id="KW-0812">Transmembrane</keyword>
<evidence type="ECO:0000256" key="7">
    <source>
        <dbReference type="ARBA" id="ARBA00023224"/>
    </source>
</evidence>
<dbReference type="GO" id="GO:0008188">
    <property type="term" value="F:neuropeptide receptor activity"/>
    <property type="evidence" value="ECO:0007669"/>
    <property type="project" value="TreeGrafter"/>
</dbReference>
<dbReference type="PROSITE" id="PS50262">
    <property type="entry name" value="G_PROTEIN_RECEP_F1_2"/>
    <property type="match status" value="1"/>
</dbReference>
<keyword evidence="7" id="KW-0807">Transducer</keyword>
<evidence type="ECO:0000256" key="4">
    <source>
        <dbReference type="ARBA" id="ARBA00023040"/>
    </source>
</evidence>
<evidence type="ECO:0000256" key="2">
    <source>
        <dbReference type="ARBA" id="ARBA00022692"/>
    </source>
</evidence>
<dbReference type="PANTHER" id="PTHR24238:SF57">
    <property type="entry name" value="G-PROTEIN COUPLED RECEPTOR 83"/>
    <property type="match status" value="1"/>
</dbReference>
<organism evidence="8 9">
    <name type="scientific">Paramuricea clavata</name>
    <name type="common">Red gorgonian</name>
    <name type="synonym">Violescent sea-whip</name>
    <dbReference type="NCBI Taxonomy" id="317549"/>
    <lineage>
        <taxon>Eukaryota</taxon>
        <taxon>Metazoa</taxon>
        <taxon>Cnidaria</taxon>
        <taxon>Anthozoa</taxon>
        <taxon>Octocorallia</taxon>
        <taxon>Malacalcyonacea</taxon>
        <taxon>Plexauridae</taxon>
        <taxon>Paramuricea</taxon>
    </lineage>
</organism>
<dbReference type="AlphaFoldDB" id="A0A6S7G7Q3"/>
<name>A0A6S7G7Q3_PARCT</name>
<dbReference type="Pfam" id="PF00001">
    <property type="entry name" value="7tm_1"/>
    <property type="match status" value="1"/>
</dbReference>
<gene>
    <name evidence="8" type="ORF">PACLA_8A046332</name>
</gene>
<evidence type="ECO:0000256" key="3">
    <source>
        <dbReference type="ARBA" id="ARBA00022989"/>
    </source>
</evidence>
<evidence type="ECO:0000256" key="1">
    <source>
        <dbReference type="ARBA" id="ARBA00004141"/>
    </source>
</evidence>
<keyword evidence="5" id="KW-0472">Membrane</keyword>
<accession>A0A6S7G7Q3</accession>
<keyword evidence="6 8" id="KW-0675">Receptor</keyword>
<dbReference type="OrthoDB" id="5987909at2759"/>
<evidence type="ECO:0000313" key="8">
    <source>
        <dbReference type="EMBL" id="CAB3984697.1"/>
    </source>
</evidence>
<dbReference type="InterPro" id="IPR000276">
    <property type="entry name" value="GPCR_Rhodpsn"/>
</dbReference>
<protein>
    <submittedName>
        <fullName evidence="8">Histamine H2 receptor-like</fullName>
    </submittedName>
</protein>
<dbReference type="GO" id="GO:0005886">
    <property type="term" value="C:plasma membrane"/>
    <property type="evidence" value="ECO:0007669"/>
    <property type="project" value="TreeGrafter"/>
</dbReference>
<sequence length="285" mass="32277">MTFEVTEELTHEWKFGEGACKAIEYLELTFFGVNIFTHLSIALERYRNVVQPLKRPMKVKMAKILVAVSWGIPSVMSLPYIYTLRLKEQSNGKPLCTIVEMPWIWVDKLFITIELLGIFLVPLMCIVWMYIIIVKRLYERKRQANVVLPQPTQTTMRAAAIYGSRVSIAVVTVFVVCWLPFVIVYFVRLFAGSESVSRSSPLYVTALYASFVSELLTPMLYCAFDRNIKPALIDTLKCRLRVVIPSDESASDTTGPQGRCATMVRRTSAQSQDAPVAITSSLRPS</sequence>
<keyword evidence="4" id="KW-0297">G-protein coupled receptor</keyword>